<dbReference type="Proteomes" id="UP000530660">
    <property type="component" value="Unassembled WGS sequence"/>
</dbReference>
<keyword evidence="2" id="KW-0732">Signal</keyword>
<accession>A0A7J7IS03</accession>
<dbReference type="AlphaFoldDB" id="A0A7J7IS03"/>
<gene>
    <name evidence="3" type="ORF">F1559_005134</name>
</gene>
<protein>
    <submittedName>
        <fullName evidence="3">Uncharacterized protein</fullName>
    </submittedName>
</protein>
<feature type="region of interest" description="Disordered" evidence="1">
    <location>
        <begin position="88"/>
        <end position="118"/>
    </location>
</feature>
<dbReference type="EMBL" id="VWRR01000001">
    <property type="protein sequence ID" value="KAF6005530.1"/>
    <property type="molecule type" value="Genomic_DNA"/>
</dbReference>
<dbReference type="Pfam" id="PF11360">
    <property type="entry name" value="DUF3110"/>
    <property type="match status" value="1"/>
</dbReference>
<dbReference type="InterPro" id="IPR021503">
    <property type="entry name" value="DUF3110"/>
</dbReference>
<evidence type="ECO:0000313" key="4">
    <source>
        <dbReference type="Proteomes" id="UP000530660"/>
    </source>
</evidence>
<organism evidence="3 4">
    <name type="scientific">Cyanidiococcus yangmingshanensis</name>
    <dbReference type="NCBI Taxonomy" id="2690220"/>
    <lineage>
        <taxon>Eukaryota</taxon>
        <taxon>Rhodophyta</taxon>
        <taxon>Bangiophyceae</taxon>
        <taxon>Cyanidiales</taxon>
        <taxon>Cyanidiaceae</taxon>
        <taxon>Cyanidiococcus</taxon>
    </lineage>
</organism>
<keyword evidence="4" id="KW-1185">Reference proteome</keyword>
<feature type="compositionally biased region" description="Basic and acidic residues" evidence="1">
    <location>
        <begin position="147"/>
        <end position="156"/>
    </location>
</feature>
<feature type="signal peptide" evidence="2">
    <location>
        <begin position="1"/>
        <end position="17"/>
    </location>
</feature>
<evidence type="ECO:0000256" key="1">
    <source>
        <dbReference type="SAM" id="MobiDB-lite"/>
    </source>
</evidence>
<proteinExistence type="predicted"/>
<dbReference type="OrthoDB" id="5971at2759"/>
<feature type="region of interest" description="Disordered" evidence="1">
    <location>
        <begin position="136"/>
        <end position="156"/>
    </location>
</feature>
<evidence type="ECO:0000313" key="3">
    <source>
        <dbReference type="EMBL" id="KAF6005530.1"/>
    </source>
</evidence>
<reference evidence="3 4" key="1">
    <citation type="journal article" date="2020" name="J. Phycol.">
        <title>Comparative genome analysis reveals Cyanidiococcus gen. nov., a new extremophilic red algal genus sister to Cyanidioschyzon (Cyanidioschyzonaceae, Rhodophyta).</title>
        <authorList>
            <person name="Liu S.-L."/>
            <person name="Chiang Y.-R."/>
            <person name="Yoon H.S."/>
            <person name="Fu H.-Y."/>
        </authorList>
    </citation>
    <scope>NUCLEOTIDE SEQUENCE [LARGE SCALE GENOMIC DNA]</scope>
    <source>
        <strain evidence="3 4">THAL066</strain>
    </source>
</reference>
<comment type="caution">
    <text evidence="3">The sequence shown here is derived from an EMBL/GenBank/DDBJ whole genome shotgun (WGS) entry which is preliminary data.</text>
</comment>
<evidence type="ECO:0000256" key="2">
    <source>
        <dbReference type="SAM" id="SignalP"/>
    </source>
</evidence>
<feature type="chain" id="PRO_5029453865" evidence="2">
    <location>
        <begin position="18"/>
        <end position="322"/>
    </location>
</feature>
<sequence length="322" mass="35674">MLVSAAWLVCGSAVASGDWSGRTLNASLTTRSAVACSRCRWRHQNLVNARRQAGLRGALNLFAWRSASRLRATLDSADANADAWDDDDAAAAAAAAEDGKHEDGGAEESTDTGERTFHDIPETWLPLEELQKRIRKVKQSDEDADKDADRTRDIVASDQGERRSVFEVEATIVEGEEALYDPGKEVYVLVFRSAPRGAGIYSLRLGDEDIILAFERNVEATHYAHLLAAQEFPEAEVEKLRIAQVYEFCEQTGLRMGLVPSGMMIVPPQDNMPGYERYFRDAPENGPPDREYAGEFSERQLNELKRRLGRLVDEGPDKAGDA</sequence>
<name>A0A7J7IS03_9RHOD</name>